<organism evidence="1 2">
    <name type="scientific">Diplogelasinospora grovesii</name>
    <dbReference type="NCBI Taxonomy" id="303347"/>
    <lineage>
        <taxon>Eukaryota</taxon>
        <taxon>Fungi</taxon>
        <taxon>Dikarya</taxon>
        <taxon>Ascomycota</taxon>
        <taxon>Pezizomycotina</taxon>
        <taxon>Sordariomycetes</taxon>
        <taxon>Sordariomycetidae</taxon>
        <taxon>Sordariales</taxon>
        <taxon>Diplogelasinosporaceae</taxon>
        <taxon>Diplogelasinospora</taxon>
    </lineage>
</organism>
<dbReference type="Proteomes" id="UP001303473">
    <property type="component" value="Unassembled WGS sequence"/>
</dbReference>
<dbReference type="AlphaFoldDB" id="A0AAN6N0H6"/>
<sequence length="57" mass="6220">MNEFGDKKEQYGCYDWLGIHDADTKLRALKTGQGQDVGDHVLEGEVGYETGQGGSSK</sequence>
<reference evidence="2" key="1">
    <citation type="journal article" date="2023" name="Mol. Phylogenet. Evol.">
        <title>Genome-scale phylogeny and comparative genomics of the fungal order Sordariales.</title>
        <authorList>
            <person name="Hensen N."/>
            <person name="Bonometti L."/>
            <person name="Westerberg I."/>
            <person name="Brannstrom I.O."/>
            <person name="Guillou S."/>
            <person name="Cros-Aarteil S."/>
            <person name="Calhoun S."/>
            <person name="Haridas S."/>
            <person name="Kuo A."/>
            <person name="Mondo S."/>
            <person name="Pangilinan J."/>
            <person name="Riley R."/>
            <person name="LaButti K."/>
            <person name="Andreopoulos B."/>
            <person name="Lipzen A."/>
            <person name="Chen C."/>
            <person name="Yan M."/>
            <person name="Daum C."/>
            <person name="Ng V."/>
            <person name="Clum A."/>
            <person name="Steindorff A."/>
            <person name="Ohm R.A."/>
            <person name="Martin F."/>
            <person name="Silar P."/>
            <person name="Natvig D.O."/>
            <person name="Lalanne C."/>
            <person name="Gautier V."/>
            <person name="Ament-Velasquez S.L."/>
            <person name="Kruys A."/>
            <person name="Hutchinson M.I."/>
            <person name="Powell A.J."/>
            <person name="Barry K."/>
            <person name="Miller A.N."/>
            <person name="Grigoriev I.V."/>
            <person name="Debuchy R."/>
            <person name="Gladieux P."/>
            <person name="Hiltunen Thoren M."/>
            <person name="Johannesson H."/>
        </authorList>
    </citation>
    <scope>NUCLEOTIDE SEQUENCE [LARGE SCALE GENOMIC DNA]</scope>
    <source>
        <strain evidence="2">CBS 340.73</strain>
    </source>
</reference>
<protein>
    <submittedName>
        <fullName evidence="1">Uncharacterized protein</fullName>
    </submittedName>
</protein>
<proteinExistence type="predicted"/>
<evidence type="ECO:0000313" key="1">
    <source>
        <dbReference type="EMBL" id="KAK3935953.1"/>
    </source>
</evidence>
<name>A0AAN6N0H6_9PEZI</name>
<dbReference type="EMBL" id="MU853900">
    <property type="protein sequence ID" value="KAK3935953.1"/>
    <property type="molecule type" value="Genomic_DNA"/>
</dbReference>
<comment type="caution">
    <text evidence="1">The sequence shown here is derived from an EMBL/GenBank/DDBJ whole genome shotgun (WGS) entry which is preliminary data.</text>
</comment>
<gene>
    <name evidence="1" type="ORF">QBC46DRAFT_396270</name>
</gene>
<accession>A0AAN6N0H6</accession>
<evidence type="ECO:0000313" key="2">
    <source>
        <dbReference type="Proteomes" id="UP001303473"/>
    </source>
</evidence>
<keyword evidence="2" id="KW-1185">Reference proteome</keyword>